<dbReference type="FunFam" id="3.30.70.580:FF:000001">
    <property type="entry name" value="tRNA pseudouridine synthase A"/>
    <property type="match status" value="1"/>
</dbReference>
<dbReference type="GO" id="GO:0004730">
    <property type="term" value="F:pseudouridylate synthase activity"/>
    <property type="evidence" value="ECO:0007669"/>
    <property type="project" value="UniProtKB-EC"/>
</dbReference>
<feature type="domain" description="Pseudouridine synthase I TruA alpha/beta" evidence="4">
    <location>
        <begin position="142"/>
        <end position="236"/>
    </location>
</feature>
<evidence type="ECO:0000259" key="4">
    <source>
        <dbReference type="Pfam" id="PF01416"/>
    </source>
</evidence>
<accession>A0A1W1BI62</accession>
<dbReference type="Gene3D" id="3.30.70.580">
    <property type="entry name" value="Pseudouridine synthase I, catalytic domain, N-terminal subdomain"/>
    <property type="match status" value="1"/>
</dbReference>
<dbReference type="GO" id="GO:0003723">
    <property type="term" value="F:RNA binding"/>
    <property type="evidence" value="ECO:0007669"/>
    <property type="project" value="InterPro"/>
</dbReference>
<organism evidence="5">
    <name type="scientific">hydrothermal vent metagenome</name>
    <dbReference type="NCBI Taxonomy" id="652676"/>
    <lineage>
        <taxon>unclassified sequences</taxon>
        <taxon>metagenomes</taxon>
        <taxon>ecological metagenomes</taxon>
    </lineage>
</organism>
<keyword evidence="3" id="KW-0413">Isomerase</keyword>
<dbReference type="InterPro" id="IPR020095">
    <property type="entry name" value="PsdUridine_synth_TruA_C"/>
</dbReference>
<name>A0A1W1BI62_9ZZZZ</name>
<dbReference type="HAMAP" id="MF_00171">
    <property type="entry name" value="TruA"/>
    <property type="match status" value="1"/>
</dbReference>
<evidence type="ECO:0000313" key="5">
    <source>
        <dbReference type="EMBL" id="SFV53217.1"/>
    </source>
</evidence>
<reference evidence="5" key="1">
    <citation type="submission" date="2016-10" db="EMBL/GenBank/DDBJ databases">
        <authorList>
            <person name="de Groot N.N."/>
        </authorList>
    </citation>
    <scope>NUCLEOTIDE SEQUENCE</scope>
</reference>
<dbReference type="EC" id="4.2.1.70" evidence="5"/>
<dbReference type="PANTHER" id="PTHR11142">
    <property type="entry name" value="PSEUDOURIDYLATE SYNTHASE"/>
    <property type="match status" value="1"/>
</dbReference>
<dbReference type="Gene3D" id="3.30.70.660">
    <property type="entry name" value="Pseudouridine synthase I, catalytic domain, C-terminal subdomain"/>
    <property type="match status" value="1"/>
</dbReference>
<comment type="similarity">
    <text evidence="1">Belongs to the tRNA pseudouridine synthase TruA family.</text>
</comment>
<evidence type="ECO:0000256" key="3">
    <source>
        <dbReference type="ARBA" id="ARBA00023235"/>
    </source>
</evidence>
<dbReference type="InterPro" id="IPR020097">
    <property type="entry name" value="PsdUridine_synth_TruA_a/b_dom"/>
</dbReference>
<dbReference type="GO" id="GO:0031119">
    <property type="term" value="P:tRNA pseudouridine synthesis"/>
    <property type="evidence" value="ECO:0007669"/>
    <property type="project" value="TreeGrafter"/>
</dbReference>
<keyword evidence="5" id="KW-0456">Lyase</keyword>
<dbReference type="InterPro" id="IPR020094">
    <property type="entry name" value="TruA/RsuA/RluB/E/F_N"/>
</dbReference>
<keyword evidence="2" id="KW-0819">tRNA processing</keyword>
<dbReference type="InterPro" id="IPR001406">
    <property type="entry name" value="PsdUridine_synth_TruA"/>
</dbReference>
<proteinExistence type="inferred from homology"/>
<dbReference type="NCBIfam" id="TIGR00071">
    <property type="entry name" value="hisT_truA"/>
    <property type="match status" value="1"/>
</dbReference>
<evidence type="ECO:0000256" key="2">
    <source>
        <dbReference type="ARBA" id="ARBA00022694"/>
    </source>
</evidence>
<protein>
    <submittedName>
        <fullName evidence="5">tRNA pseudouridine synthase A</fullName>
        <ecNumber evidence="5">4.2.1.70</ecNumber>
    </submittedName>
</protein>
<dbReference type="SUPFAM" id="SSF55120">
    <property type="entry name" value="Pseudouridine synthase"/>
    <property type="match status" value="1"/>
</dbReference>
<evidence type="ECO:0000256" key="1">
    <source>
        <dbReference type="ARBA" id="ARBA00009375"/>
    </source>
</evidence>
<dbReference type="Pfam" id="PF01416">
    <property type="entry name" value="PseudoU_synth_1"/>
    <property type="match status" value="2"/>
</dbReference>
<dbReference type="AlphaFoldDB" id="A0A1W1BI62"/>
<dbReference type="CDD" id="cd02570">
    <property type="entry name" value="PseudoU_synth_EcTruA"/>
    <property type="match status" value="1"/>
</dbReference>
<dbReference type="EMBL" id="FPHF01000022">
    <property type="protein sequence ID" value="SFV53217.1"/>
    <property type="molecule type" value="Genomic_DNA"/>
</dbReference>
<sequence length="236" mass="26970">MRVKITLAYNGTHYLGSQIQKETTNTIMGQIQKVLKQLAIHSKVIASGRTDKSVHALGQVCHFDLPEFWHDTQKLKRVLNDMLPSSIHVKHISQVSDDFHARYSAKVRTYRYLIKKGESNPFEADYITFVKDLDIDTIKKNIKLFVGEHDFASFMKTGSDINSSVREVYKAYSYEYKGYLVLNFKANGFLRSQIRLMVGALLTLNKADIQDKLKNTSKKSLKPAPANGLYLNKISY</sequence>
<gene>
    <name evidence="5" type="ORF">MNB_SM-4-1291</name>
</gene>
<feature type="domain" description="Pseudouridine synthase I TruA alpha/beta" evidence="4">
    <location>
        <begin position="8"/>
        <end position="104"/>
    </location>
</feature>
<dbReference type="PIRSF" id="PIRSF001430">
    <property type="entry name" value="tRNA_psdUrid_synth"/>
    <property type="match status" value="1"/>
</dbReference>
<dbReference type="GO" id="GO:0009982">
    <property type="term" value="F:pseudouridine synthase activity"/>
    <property type="evidence" value="ECO:0007669"/>
    <property type="project" value="InterPro"/>
</dbReference>
<dbReference type="InterPro" id="IPR020103">
    <property type="entry name" value="PsdUridine_synth_cat_dom_sf"/>
</dbReference>
<dbReference type="PANTHER" id="PTHR11142:SF0">
    <property type="entry name" value="TRNA PSEUDOURIDINE SYNTHASE-LIKE 1"/>
    <property type="match status" value="1"/>
</dbReference>